<evidence type="ECO:0000313" key="4">
    <source>
        <dbReference type="Proteomes" id="UP001225605"/>
    </source>
</evidence>
<dbReference type="Gene3D" id="1.10.1660.10">
    <property type="match status" value="1"/>
</dbReference>
<accession>A0ABU0X4Y2</accession>
<dbReference type="InterPro" id="IPR047057">
    <property type="entry name" value="MerR_fam"/>
</dbReference>
<comment type="caution">
    <text evidence="3">The sequence shown here is derived from an EMBL/GenBank/DDBJ whole genome shotgun (WGS) entry which is preliminary data.</text>
</comment>
<gene>
    <name evidence="3" type="ORF">CKY47_22810</name>
</gene>
<keyword evidence="4" id="KW-1185">Reference proteome</keyword>
<feature type="domain" description="HTH merR-type" evidence="2">
    <location>
        <begin position="6"/>
        <end position="73"/>
    </location>
</feature>
<organism evidence="3 4">
    <name type="scientific">Saccharothrix yanglingensis</name>
    <dbReference type="NCBI Taxonomy" id="659496"/>
    <lineage>
        <taxon>Bacteria</taxon>
        <taxon>Bacillati</taxon>
        <taxon>Actinomycetota</taxon>
        <taxon>Actinomycetes</taxon>
        <taxon>Pseudonocardiales</taxon>
        <taxon>Pseudonocardiaceae</taxon>
        <taxon>Saccharothrix</taxon>
    </lineage>
</organism>
<dbReference type="EMBL" id="NSDM01000010">
    <property type="protein sequence ID" value="MDQ2586773.1"/>
    <property type="molecule type" value="Genomic_DNA"/>
</dbReference>
<dbReference type="InterPro" id="IPR000551">
    <property type="entry name" value="MerR-type_HTH_dom"/>
</dbReference>
<evidence type="ECO:0000259" key="2">
    <source>
        <dbReference type="PROSITE" id="PS50937"/>
    </source>
</evidence>
<protein>
    <submittedName>
        <fullName evidence="3">MerR family transcriptional regulator</fullName>
    </submittedName>
</protein>
<evidence type="ECO:0000256" key="1">
    <source>
        <dbReference type="ARBA" id="ARBA00023125"/>
    </source>
</evidence>
<reference evidence="3 4" key="1">
    <citation type="submission" date="2017-06" db="EMBL/GenBank/DDBJ databases">
        <title>Cultured bacterium strain Saccharothrix yanglingensis Hhs.015.</title>
        <authorList>
            <person name="Xia Y."/>
        </authorList>
    </citation>
    <scope>NUCLEOTIDE SEQUENCE [LARGE SCALE GENOMIC DNA]</scope>
    <source>
        <strain evidence="3 4">Hhs.015</strain>
    </source>
</reference>
<dbReference type="RefSeq" id="WP_306748083.1">
    <property type="nucleotide sequence ID" value="NZ_NSDM01000010.1"/>
</dbReference>
<dbReference type="SUPFAM" id="SSF46955">
    <property type="entry name" value="Putative DNA-binding domain"/>
    <property type="match status" value="1"/>
</dbReference>
<name>A0ABU0X4Y2_9PSEU</name>
<dbReference type="PROSITE" id="PS50937">
    <property type="entry name" value="HTH_MERR_2"/>
    <property type="match status" value="1"/>
</dbReference>
<dbReference type="Pfam" id="PF13411">
    <property type="entry name" value="MerR_1"/>
    <property type="match status" value="1"/>
</dbReference>
<proteinExistence type="predicted"/>
<dbReference type="InterPro" id="IPR009061">
    <property type="entry name" value="DNA-bd_dom_put_sf"/>
</dbReference>
<dbReference type="PANTHER" id="PTHR30204:SF93">
    <property type="entry name" value="HTH MERR-TYPE DOMAIN-CONTAINING PROTEIN"/>
    <property type="match status" value="1"/>
</dbReference>
<evidence type="ECO:0000313" key="3">
    <source>
        <dbReference type="EMBL" id="MDQ2586773.1"/>
    </source>
</evidence>
<dbReference type="SMART" id="SM00422">
    <property type="entry name" value="HTH_MERR"/>
    <property type="match status" value="1"/>
</dbReference>
<dbReference type="PANTHER" id="PTHR30204">
    <property type="entry name" value="REDOX-CYCLING DRUG-SENSING TRANSCRIPTIONAL ACTIVATOR SOXR"/>
    <property type="match status" value="1"/>
</dbReference>
<keyword evidence="1" id="KW-0238">DNA-binding</keyword>
<dbReference type="Proteomes" id="UP001225605">
    <property type="component" value="Unassembled WGS sequence"/>
</dbReference>
<sequence>MDGKTQIGEVAERTGPSPRTIRYYEELGPVVPDTRGQGGFRLRTEPDVDRLQPARRMKRGGSSWEEVRELLTVVDGLSTPDAPERDGDLGRLARFRAAAEERCEGLRARLRVAEDFAITLRAHLPADRAS</sequence>